<evidence type="ECO:0000256" key="3">
    <source>
        <dbReference type="ARBA" id="ARBA00023004"/>
    </source>
</evidence>
<dbReference type="Proteomes" id="UP000466730">
    <property type="component" value="Unassembled WGS sequence"/>
</dbReference>
<dbReference type="Gene3D" id="3.30.420.40">
    <property type="match status" value="2"/>
</dbReference>
<comment type="caution">
    <text evidence="6">The sequence shown here is derived from an EMBL/GenBank/DDBJ whole genome shotgun (WGS) entry which is preliminary data.</text>
</comment>
<dbReference type="InterPro" id="IPR008275">
    <property type="entry name" value="CoA_E_activase_dom"/>
</dbReference>
<dbReference type="CDD" id="cd24036">
    <property type="entry name" value="ASKHA_NBD_BcrAD_BadFG_HgdC_HadI"/>
    <property type="match status" value="1"/>
</dbReference>
<evidence type="ECO:0000313" key="6">
    <source>
        <dbReference type="EMBL" id="MRH21393.1"/>
    </source>
</evidence>
<dbReference type="InterPro" id="IPR043129">
    <property type="entry name" value="ATPase_NBD"/>
</dbReference>
<name>A0A844BKC5_9RHOB</name>
<dbReference type="Pfam" id="PF01869">
    <property type="entry name" value="BcrAD_BadFG"/>
    <property type="match status" value="1"/>
</dbReference>
<dbReference type="Gene3D" id="3.40.50.11900">
    <property type="match status" value="1"/>
</dbReference>
<feature type="domain" description="ATPase BadF/BadG/BcrA/BcrD type" evidence="5">
    <location>
        <begin position="26"/>
        <end position="278"/>
    </location>
</feature>
<dbReference type="SUPFAM" id="SSF53067">
    <property type="entry name" value="Actin-like ATPase domain"/>
    <property type="match status" value="1"/>
</dbReference>
<dbReference type="Gene3D" id="1.20.1270.370">
    <property type="match status" value="1"/>
</dbReference>
<dbReference type="EMBL" id="WJPO01000014">
    <property type="protein sequence ID" value="MRH21393.1"/>
    <property type="molecule type" value="Genomic_DNA"/>
</dbReference>
<dbReference type="InterPro" id="IPR002731">
    <property type="entry name" value="ATPase_BadF"/>
</dbReference>
<keyword evidence="2" id="KW-0479">Metal-binding</keyword>
<evidence type="ECO:0000313" key="7">
    <source>
        <dbReference type="Proteomes" id="UP000466730"/>
    </source>
</evidence>
<keyword evidence="7" id="KW-1185">Reference proteome</keyword>
<keyword evidence="4" id="KW-0411">Iron-sulfur</keyword>
<dbReference type="AlphaFoldDB" id="A0A844BKC5"/>
<proteinExistence type="predicted"/>
<dbReference type="NCBIfam" id="TIGR00241">
    <property type="entry name" value="CoA_E_activ"/>
    <property type="match status" value="1"/>
</dbReference>
<dbReference type="RefSeq" id="WP_211365065.1">
    <property type="nucleotide sequence ID" value="NZ_BAAADI010000001.1"/>
</dbReference>
<sequence length="674" mass="73794">MSAKAIKLTDVIDLELLGELTGATVLGIDIGSRGGKAVLIHGDRLYTAQVATGVFMQDTANELLEDVLVASGVEFDAIEHAVATGYGRIAVEFAGVQTDIVTEISCHAMGAHVLNSGTRTIIDIGGQDSKAIQVDPATGKVIKFLMNDKCAAGTGRFLEKAAGLLDFTIAEMGPASLLAETRPDVSSQCTVFAESEVISLRARGVPREDIAAGIHFASARRVRTLVSKVPLEPDLVFTGGVSNNVGMKLALETLIGFPITTTRLDMIYAGALGAAIYAQKHLVEARRTLRRADTPGSYDFGAISARIEAVQQEFVERTDVRKVGYLCNYTPLELLNASGAAHLRLFKCGDTEEVSRGEQITKSVFCDFTKSVLGHFATGHPVSAAIDKVFTFYTCDSMRATTQAIDNFYKPARGFIVPRNADRASSRAFFRQEILAFRDELEKLTGTVIRNEDLSGQIRLFNRVRGLIRQISELRKRDVPALSGGEFLEITRAFFYLEPEELEPLYQEVLERLSAAPQTGSRSLRLMMCGGVVADGDRRILDLVEQEIGARIVVEDHCTGLGPFRHTLREDGDPWTALADGYLDQTPCARQFPLERRVEISLALAQEYQVDAVLYTYLKFCPCYGLTKNLFIRKFQDAGIPVLELGTDYSHGDIGQIKTRVEAFIEVLAERAEA</sequence>
<dbReference type="InterPro" id="IPR010327">
    <property type="entry name" value="FldB/FldC_alpha/beta"/>
</dbReference>
<accession>A0A844BKC5</accession>
<organism evidence="6 7">
    <name type="scientific">Rhodovulum strictum</name>
    <dbReference type="NCBI Taxonomy" id="58314"/>
    <lineage>
        <taxon>Bacteria</taxon>
        <taxon>Pseudomonadati</taxon>
        <taxon>Pseudomonadota</taxon>
        <taxon>Alphaproteobacteria</taxon>
        <taxon>Rhodobacterales</taxon>
        <taxon>Paracoccaceae</taxon>
        <taxon>Rhodovulum</taxon>
    </lineage>
</organism>
<reference evidence="6 7" key="1">
    <citation type="submission" date="2019-11" db="EMBL/GenBank/DDBJ databases">
        <title>Draft Whole-Genome sequence of the marine photosynthetic bacterium Rhodovulum strictum DSM 11289.</title>
        <authorList>
            <person name="Kyndt J.A."/>
            <person name="Meyer T.E."/>
        </authorList>
    </citation>
    <scope>NUCLEOTIDE SEQUENCE [LARGE SCALE GENOMIC DNA]</scope>
    <source>
        <strain evidence="6 7">DSM 11289</strain>
    </source>
</reference>
<protein>
    <recommendedName>
        <fullName evidence="5">ATPase BadF/BadG/BcrA/BcrD type domain-containing protein</fullName>
    </recommendedName>
</protein>
<dbReference type="Pfam" id="PF06050">
    <property type="entry name" value="HGD-D"/>
    <property type="match status" value="1"/>
</dbReference>
<evidence type="ECO:0000256" key="4">
    <source>
        <dbReference type="ARBA" id="ARBA00023014"/>
    </source>
</evidence>
<dbReference type="GO" id="GO:0051536">
    <property type="term" value="F:iron-sulfur cluster binding"/>
    <property type="evidence" value="ECO:0007669"/>
    <property type="project" value="UniProtKB-KW"/>
</dbReference>
<keyword evidence="3" id="KW-0408">Iron</keyword>
<gene>
    <name evidence="6" type="ORF">GH815_10345</name>
</gene>
<comment type="cofactor">
    <cofactor evidence="1">
        <name>[4Fe-4S] cluster</name>
        <dbReference type="ChEBI" id="CHEBI:49883"/>
    </cofactor>
</comment>
<evidence type="ECO:0000256" key="2">
    <source>
        <dbReference type="ARBA" id="ARBA00022723"/>
    </source>
</evidence>
<evidence type="ECO:0000256" key="1">
    <source>
        <dbReference type="ARBA" id="ARBA00001966"/>
    </source>
</evidence>
<evidence type="ECO:0000259" key="5">
    <source>
        <dbReference type="Pfam" id="PF01869"/>
    </source>
</evidence>
<dbReference type="PANTHER" id="PTHR32329">
    <property type="entry name" value="BIFUNCTIONAL PROTEIN [INCLUDES 2-HYDROXYACYL-COA DEHYDRATASE (N-TER) AND ITS ACTIVATOR DOMAIN (C_TERM)-RELATED"/>
    <property type="match status" value="1"/>
</dbReference>
<dbReference type="PANTHER" id="PTHR32329:SF2">
    <property type="entry name" value="BIFUNCTIONAL PROTEIN [INCLUDES 2-HYDROXYACYL-COA DEHYDRATASE (N-TER) AND ITS ACTIVATOR DOMAIN (C_TERM)"/>
    <property type="match status" value="1"/>
</dbReference>
<dbReference type="Gene3D" id="3.40.50.11890">
    <property type="match status" value="1"/>
</dbReference>
<dbReference type="InterPro" id="IPR051805">
    <property type="entry name" value="Dehydratase_Activator_Redct"/>
</dbReference>
<dbReference type="GO" id="GO:0046872">
    <property type="term" value="F:metal ion binding"/>
    <property type="evidence" value="ECO:0007669"/>
    <property type="project" value="UniProtKB-KW"/>
</dbReference>